<accession>A0A1B6E988</accession>
<organism evidence="1">
    <name type="scientific">Clastoptera arizonana</name>
    <name type="common">Arizona spittle bug</name>
    <dbReference type="NCBI Taxonomy" id="38151"/>
    <lineage>
        <taxon>Eukaryota</taxon>
        <taxon>Metazoa</taxon>
        <taxon>Ecdysozoa</taxon>
        <taxon>Arthropoda</taxon>
        <taxon>Hexapoda</taxon>
        <taxon>Insecta</taxon>
        <taxon>Pterygota</taxon>
        <taxon>Neoptera</taxon>
        <taxon>Paraneoptera</taxon>
        <taxon>Hemiptera</taxon>
        <taxon>Auchenorrhyncha</taxon>
        <taxon>Cercopoidea</taxon>
        <taxon>Clastopteridae</taxon>
        <taxon>Clastoptera</taxon>
    </lineage>
</organism>
<protein>
    <submittedName>
        <fullName evidence="1">Uncharacterized protein</fullName>
    </submittedName>
</protein>
<proteinExistence type="predicted"/>
<dbReference type="AlphaFoldDB" id="A0A1B6E988"/>
<name>A0A1B6E988_9HEMI</name>
<evidence type="ECO:0000313" key="1">
    <source>
        <dbReference type="EMBL" id="JAS34477.1"/>
    </source>
</evidence>
<gene>
    <name evidence="1" type="ORF">g.15807</name>
</gene>
<sequence>MSEDIQKKKGRRSSFFNRRRSSLFVSEINNFNDIENEENNRDLTATSSNLIKEPEINEYNQALKIENNEWKSVLNEFKTRAKNDKHVIKTIFLDKETYSQYLTEDNIKFIEDVPDYQKIGELMDETIDTMVLASTNLKHYKHLVNELLDISEEQLRNLKIQCIEKIDQTTYSTDKYEIGNVSLEPVLDSS</sequence>
<dbReference type="EMBL" id="GEDC01002821">
    <property type="protein sequence ID" value="JAS34477.1"/>
    <property type="molecule type" value="Transcribed_RNA"/>
</dbReference>
<reference evidence="1" key="1">
    <citation type="submission" date="2015-12" db="EMBL/GenBank/DDBJ databases">
        <title>De novo transcriptome assembly of four potential Pierce s Disease insect vectors from Arizona vineyards.</title>
        <authorList>
            <person name="Tassone E.E."/>
        </authorList>
    </citation>
    <scope>NUCLEOTIDE SEQUENCE</scope>
</reference>